<comment type="caution">
    <text evidence="5">The sequence shown here is derived from an EMBL/GenBank/DDBJ whole genome shotgun (WGS) entry which is preliminary data.</text>
</comment>
<dbReference type="EMBL" id="BAABCV010000005">
    <property type="protein sequence ID" value="GAA4095220.1"/>
    <property type="molecule type" value="Genomic_DNA"/>
</dbReference>
<keyword evidence="6" id="KW-1185">Reference proteome</keyword>
<evidence type="ECO:0000256" key="1">
    <source>
        <dbReference type="ARBA" id="ARBA00006739"/>
    </source>
</evidence>
<evidence type="ECO:0000256" key="3">
    <source>
        <dbReference type="ARBA" id="ARBA00022679"/>
    </source>
</evidence>
<comment type="similarity">
    <text evidence="1">Belongs to the glycosyltransferase 2 family.</text>
</comment>
<keyword evidence="3" id="KW-0808">Transferase</keyword>
<evidence type="ECO:0000259" key="4">
    <source>
        <dbReference type="Pfam" id="PF00535"/>
    </source>
</evidence>
<dbReference type="PANTHER" id="PTHR43630:SF1">
    <property type="entry name" value="POLY-BETA-1,6-N-ACETYL-D-GLUCOSAMINE SYNTHASE"/>
    <property type="match status" value="1"/>
</dbReference>
<dbReference type="CDD" id="cd00761">
    <property type="entry name" value="Glyco_tranf_GTA_type"/>
    <property type="match status" value="1"/>
</dbReference>
<protein>
    <submittedName>
        <fullName evidence="5">Glycosyltransferase family 2 protein</fullName>
    </submittedName>
</protein>
<proteinExistence type="inferred from homology"/>
<sequence>MKPIFIPAYIKKYLHINRNNATALEAIKAAYKTNLATGVPLISVVIPAYNEEENIVPTLASLCNNVITHPVEIIVVNNNSKDNTEALVKASGVICINEITQGITPARNRGLKEATGKYILNADADTIYPKDWIAEMTKPLMNDKGVAITYGTFSFIPIGSTGRITYYFYEMLADLTRLYNSFKKTAAVNVYGFNSGFRREQGLQVGGFDHPPGTNEDGYLALKLTQKGFGKMHRVSKSNAIVWTTDRRIQIDSGLWKAIGKRARRVFNIKQR</sequence>
<evidence type="ECO:0000313" key="6">
    <source>
        <dbReference type="Proteomes" id="UP001500841"/>
    </source>
</evidence>
<dbReference type="PANTHER" id="PTHR43630">
    <property type="entry name" value="POLY-BETA-1,6-N-ACETYL-D-GLUCOSAMINE SYNTHASE"/>
    <property type="match status" value="1"/>
</dbReference>
<name>A0ABP7WRV0_9SPHI</name>
<evidence type="ECO:0000256" key="2">
    <source>
        <dbReference type="ARBA" id="ARBA00022676"/>
    </source>
</evidence>
<dbReference type="SUPFAM" id="SSF53448">
    <property type="entry name" value="Nucleotide-diphospho-sugar transferases"/>
    <property type="match status" value="1"/>
</dbReference>
<dbReference type="InterPro" id="IPR001173">
    <property type="entry name" value="Glyco_trans_2-like"/>
</dbReference>
<dbReference type="InterPro" id="IPR029044">
    <property type="entry name" value="Nucleotide-diphossugar_trans"/>
</dbReference>
<evidence type="ECO:0000313" key="5">
    <source>
        <dbReference type="EMBL" id="GAA4095220.1"/>
    </source>
</evidence>
<accession>A0ABP7WRV0</accession>
<keyword evidence="2" id="KW-0328">Glycosyltransferase</keyword>
<gene>
    <name evidence="5" type="ORF">GCM10022392_17760</name>
</gene>
<dbReference type="Proteomes" id="UP001500841">
    <property type="component" value="Unassembled WGS sequence"/>
</dbReference>
<dbReference type="Gene3D" id="3.90.550.10">
    <property type="entry name" value="Spore Coat Polysaccharide Biosynthesis Protein SpsA, Chain A"/>
    <property type="match status" value="1"/>
</dbReference>
<organism evidence="5 6">
    <name type="scientific">Mucilaginibacter panaciglaebae</name>
    <dbReference type="NCBI Taxonomy" id="502331"/>
    <lineage>
        <taxon>Bacteria</taxon>
        <taxon>Pseudomonadati</taxon>
        <taxon>Bacteroidota</taxon>
        <taxon>Sphingobacteriia</taxon>
        <taxon>Sphingobacteriales</taxon>
        <taxon>Sphingobacteriaceae</taxon>
        <taxon>Mucilaginibacter</taxon>
    </lineage>
</organism>
<reference evidence="6" key="1">
    <citation type="journal article" date="2019" name="Int. J. Syst. Evol. Microbiol.">
        <title>The Global Catalogue of Microorganisms (GCM) 10K type strain sequencing project: providing services to taxonomists for standard genome sequencing and annotation.</title>
        <authorList>
            <consortium name="The Broad Institute Genomics Platform"/>
            <consortium name="The Broad Institute Genome Sequencing Center for Infectious Disease"/>
            <person name="Wu L."/>
            <person name="Ma J."/>
        </authorList>
    </citation>
    <scope>NUCLEOTIDE SEQUENCE [LARGE SCALE GENOMIC DNA]</scope>
    <source>
        <strain evidence="6">JCM 17085</strain>
    </source>
</reference>
<dbReference type="Pfam" id="PF00535">
    <property type="entry name" value="Glycos_transf_2"/>
    <property type="match status" value="1"/>
</dbReference>
<feature type="domain" description="Glycosyltransferase 2-like" evidence="4">
    <location>
        <begin position="43"/>
        <end position="200"/>
    </location>
</feature>
<dbReference type="RefSeq" id="WP_345103062.1">
    <property type="nucleotide sequence ID" value="NZ_BAABCV010000005.1"/>
</dbReference>